<dbReference type="InterPro" id="IPR018047">
    <property type="entry name" value="Ammonium_transpt_CS"/>
</dbReference>
<dbReference type="EMBL" id="QEOB01000049">
    <property type="protein sequence ID" value="PVX59987.1"/>
    <property type="molecule type" value="Genomic_DNA"/>
</dbReference>
<organism evidence="11 12">
    <name type="scientific">Paraburkholderia unamae</name>
    <dbReference type="NCBI Taxonomy" id="219649"/>
    <lineage>
        <taxon>Bacteria</taxon>
        <taxon>Pseudomonadati</taxon>
        <taxon>Pseudomonadota</taxon>
        <taxon>Betaproteobacteria</taxon>
        <taxon>Burkholderiales</taxon>
        <taxon>Burkholderiaceae</taxon>
        <taxon>Paraburkholderia</taxon>
    </lineage>
</organism>
<keyword evidence="9" id="KW-0732">Signal</keyword>
<evidence type="ECO:0000256" key="1">
    <source>
        <dbReference type="ARBA" id="ARBA00004141"/>
    </source>
</evidence>
<feature type="transmembrane region" description="Helical" evidence="8">
    <location>
        <begin position="331"/>
        <end position="349"/>
    </location>
</feature>
<gene>
    <name evidence="11" type="ORF">C7402_14911</name>
</gene>
<evidence type="ECO:0000313" key="12">
    <source>
        <dbReference type="Proteomes" id="UP000245712"/>
    </source>
</evidence>
<dbReference type="PANTHER" id="PTHR43029:SF10">
    <property type="entry name" value="AMMONIUM TRANSPORTER MEP2"/>
    <property type="match status" value="1"/>
</dbReference>
<feature type="chain" id="PRO_5045501358" description="Ammonium transporter" evidence="9">
    <location>
        <begin position="23"/>
        <end position="463"/>
    </location>
</feature>
<keyword evidence="5 8" id="KW-1133">Transmembrane helix</keyword>
<comment type="similarity">
    <text evidence="2 8">Belongs to the ammonia transporter channel (TC 1.A.11.2) family.</text>
</comment>
<dbReference type="NCBIfam" id="TIGR00836">
    <property type="entry name" value="amt"/>
    <property type="match status" value="1"/>
</dbReference>
<feature type="transmembrane region" description="Helical" evidence="8">
    <location>
        <begin position="158"/>
        <end position="182"/>
    </location>
</feature>
<feature type="transmembrane region" description="Helical" evidence="8">
    <location>
        <begin position="277"/>
        <end position="298"/>
    </location>
</feature>
<dbReference type="Gene3D" id="1.10.3430.10">
    <property type="entry name" value="Ammonium transporter AmtB like domains"/>
    <property type="match status" value="1"/>
</dbReference>
<evidence type="ECO:0000256" key="6">
    <source>
        <dbReference type="ARBA" id="ARBA00023136"/>
    </source>
</evidence>
<dbReference type="Proteomes" id="UP000245712">
    <property type="component" value="Unassembled WGS sequence"/>
</dbReference>
<sequence length="463" mass="48079">MKSLGKLLAVIGALALSLPALAQGAAAPTPNKGDTAWMIVATLLVVMMAAPGLGLFYGGMVRAKNMLSVLMQTLVIFCLLGVLWAVYGYSIAFTEGNAFFGGFSKLFLAGVTPDTTASTFSKGVVVPEYIYVSFQLTFAAITPALIIGGIAERAKFSAVLAFMVLWFTFSYLPIAHMVWYWAGPDAYTSAAAAEKANATAGFLFQKGALDFAGGTVVHINAGIAALVGAVMIGKRVGYGREHMAPHSLTMTMIGGSLLWVGWFGFNVGSNLEANGAAALAFVTTLLATCAATVSWTVVEWTIKGKPSMLGAVSGAIAGLVVITPACGFVGPMGAIVMGFIAGALCYWGVNGLKRMLGVDDSLDVFGVHCIGGIAGALLTGVFASPKLGGTGVYDYVANKVGDYDMASQLISQCWGVGTSLVWSAVVSFVAFKLVDMVIGLRVDQEGEREGLDVSSHGESAYHA</sequence>
<feature type="transmembrane region" description="Helical" evidence="8">
    <location>
        <begin position="244"/>
        <end position="265"/>
    </location>
</feature>
<dbReference type="InterPro" id="IPR001905">
    <property type="entry name" value="Ammonium_transpt"/>
</dbReference>
<reference evidence="11 12" key="1">
    <citation type="submission" date="2018-05" db="EMBL/GenBank/DDBJ databases">
        <title>Genomic Encyclopedia of Type Strains, Phase IV (KMG-V): Genome sequencing to study the core and pangenomes of soil and plant-associated prokaryotes.</title>
        <authorList>
            <person name="Whitman W."/>
        </authorList>
    </citation>
    <scope>NUCLEOTIDE SEQUENCE [LARGE SCALE GENOMIC DNA]</scope>
    <source>
        <strain evidence="11 12">SCZa-39</strain>
    </source>
</reference>
<keyword evidence="3 8" id="KW-0813">Transport</keyword>
<evidence type="ECO:0000256" key="8">
    <source>
        <dbReference type="RuleBase" id="RU362002"/>
    </source>
</evidence>
<evidence type="ECO:0000259" key="10">
    <source>
        <dbReference type="Pfam" id="PF00909"/>
    </source>
</evidence>
<proteinExistence type="inferred from homology"/>
<evidence type="ECO:0000256" key="9">
    <source>
        <dbReference type="SAM" id="SignalP"/>
    </source>
</evidence>
<dbReference type="SUPFAM" id="SSF111352">
    <property type="entry name" value="Ammonium transporter"/>
    <property type="match status" value="1"/>
</dbReference>
<evidence type="ECO:0000313" key="11">
    <source>
        <dbReference type="EMBL" id="PVX59987.1"/>
    </source>
</evidence>
<accession>A0ABX5K5W4</accession>
<comment type="caution">
    <text evidence="11">The sequence shown here is derived from an EMBL/GenBank/DDBJ whole genome shotgun (WGS) entry which is preliminary data.</text>
</comment>
<evidence type="ECO:0000256" key="7">
    <source>
        <dbReference type="ARBA" id="ARBA00023177"/>
    </source>
</evidence>
<dbReference type="InterPro" id="IPR029020">
    <property type="entry name" value="Ammonium/urea_transptr"/>
</dbReference>
<feature type="transmembrane region" description="Helical" evidence="8">
    <location>
        <begin position="36"/>
        <end position="57"/>
    </location>
</feature>
<feature type="domain" description="Ammonium transporter AmtB-like" evidence="10">
    <location>
        <begin position="36"/>
        <end position="461"/>
    </location>
</feature>
<dbReference type="InterPro" id="IPR024041">
    <property type="entry name" value="NH4_transpt_AmtB-like_dom"/>
</dbReference>
<feature type="signal peptide" evidence="9">
    <location>
        <begin position="1"/>
        <end position="22"/>
    </location>
</feature>
<name>A0ABX5K5W4_9BURK</name>
<dbReference type="RefSeq" id="WP_112175607.1">
    <property type="nucleotide sequence ID" value="NZ_CAJZAT010000224.1"/>
</dbReference>
<keyword evidence="6 8" id="KW-0472">Membrane</keyword>
<keyword evidence="4 8" id="KW-0812">Transmembrane</keyword>
<evidence type="ECO:0000256" key="5">
    <source>
        <dbReference type="ARBA" id="ARBA00022989"/>
    </source>
</evidence>
<keyword evidence="12" id="KW-1185">Reference proteome</keyword>
<protein>
    <recommendedName>
        <fullName evidence="8">Ammonium transporter</fullName>
    </recommendedName>
</protein>
<evidence type="ECO:0000256" key="3">
    <source>
        <dbReference type="ARBA" id="ARBA00022448"/>
    </source>
</evidence>
<evidence type="ECO:0000256" key="2">
    <source>
        <dbReference type="ARBA" id="ARBA00005887"/>
    </source>
</evidence>
<feature type="transmembrane region" description="Helical" evidence="8">
    <location>
        <begin position="409"/>
        <end position="431"/>
    </location>
</feature>
<feature type="transmembrane region" description="Helical" evidence="8">
    <location>
        <begin position="129"/>
        <end position="151"/>
    </location>
</feature>
<dbReference type="PANTHER" id="PTHR43029">
    <property type="entry name" value="AMMONIUM TRANSPORTER MEP2"/>
    <property type="match status" value="1"/>
</dbReference>
<evidence type="ECO:0000256" key="4">
    <source>
        <dbReference type="ARBA" id="ARBA00022692"/>
    </source>
</evidence>
<feature type="transmembrane region" description="Helical" evidence="8">
    <location>
        <begin position="307"/>
        <end position="325"/>
    </location>
</feature>
<keyword evidence="7 8" id="KW-0924">Ammonia transport</keyword>
<dbReference type="Pfam" id="PF00909">
    <property type="entry name" value="Ammonium_transp"/>
    <property type="match status" value="1"/>
</dbReference>
<dbReference type="PROSITE" id="PS01219">
    <property type="entry name" value="AMMONIUM_TRANSP"/>
    <property type="match status" value="1"/>
</dbReference>
<feature type="transmembrane region" description="Helical" evidence="8">
    <location>
        <begin position="69"/>
        <end position="87"/>
    </location>
</feature>
<feature type="transmembrane region" description="Helical" evidence="8">
    <location>
        <begin position="211"/>
        <end position="232"/>
    </location>
</feature>
<comment type="subcellular location">
    <subcellularLocation>
        <location evidence="8">Cell membrane</location>
        <topology evidence="8">Multi-pass membrane protein</topology>
    </subcellularLocation>
    <subcellularLocation>
        <location evidence="1">Membrane</location>
        <topology evidence="1">Multi-pass membrane protein</topology>
    </subcellularLocation>
</comment>
<feature type="transmembrane region" description="Helical" evidence="8">
    <location>
        <begin position="361"/>
        <end position="383"/>
    </location>
</feature>